<accession>A0A1J0GEL0</accession>
<dbReference type="OrthoDB" id="9788818at2"/>
<dbReference type="InterPro" id="IPR004720">
    <property type="entry name" value="PTS_IIB_sorbose-sp"/>
</dbReference>
<dbReference type="GO" id="GO:0005737">
    <property type="term" value="C:cytoplasm"/>
    <property type="evidence" value="ECO:0007669"/>
    <property type="project" value="UniProtKB-SubCell"/>
</dbReference>
<dbReference type="KEGG" id="ceu:A7L45_06865"/>
<reference evidence="12" key="1">
    <citation type="journal article" date="2016" name="Front. Microbiol.">
        <title>Complete Genome Sequence of Clostridium estertheticum DSM 8809, a Microbe Identified in Spoiled Vacuum Packed Beef.</title>
        <authorList>
            <person name="Yu Z."/>
            <person name="Gunn L."/>
            <person name="Brennan E."/>
            <person name="Reid R."/>
            <person name="Wall P.G."/>
            <person name="Gaora O.P."/>
            <person name="Hurley D."/>
            <person name="Bolton D."/>
            <person name="Fanning S."/>
        </authorList>
    </citation>
    <scope>NUCLEOTIDE SEQUENCE [LARGE SCALE GENOMIC DNA]</scope>
    <source>
        <strain evidence="12">DSM 8809</strain>
    </source>
</reference>
<evidence type="ECO:0000256" key="7">
    <source>
        <dbReference type="ARBA" id="ARBA00022777"/>
    </source>
</evidence>
<sequence length="157" mass="17421">MNIVLARIDDRLIHGQVATIWSKATKCQRIIVCNDDVTMDSIRKTLLEQVAPPGIKSSVVGIDEAIRAYNIPKYKNDRVLFLFTNPTDVVRMVEGGVAIKSVNIGGMSFQAGKKQITSVVSVDETDIKAFKELNERGIELEIRKISSDSKVDLMSKL</sequence>
<keyword evidence="3" id="KW-0963">Cytoplasm</keyword>
<dbReference type="InterPro" id="IPR036667">
    <property type="entry name" value="PTS_IIB_sorbose-sp_sf"/>
</dbReference>
<dbReference type="STRING" id="1552.A7L45_06865"/>
<gene>
    <name evidence="11" type="ORF">A7L45_06865</name>
</gene>
<evidence type="ECO:0000259" key="10">
    <source>
        <dbReference type="PROSITE" id="PS51101"/>
    </source>
</evidence>
<evidence type="ECO:0000313" key="12">
    <source>
        <dbReference type="Proteomes" id="UP000182569"/>
    </source>
</evidence>
<evidence type="ECO:0000256" key="8">
    <source>
        <dbReference type="PIRSR" id="PIRSR618455-1"/>
    </source>
</evidence>
<dbReference type="Gene3D" id="3.40.35.10">
    <property type="entry name" value="Phosphotransferase system, sorbose subfamily IIB component"/>
    <property type="match status" value="1"/>
</dbReference>
<keyword evidence="4" id="KW-0762">Sugar transport</keyword>
<evidence type="ECO:0000256" key="2">
    <source>
        <dbReference type="ARBA" id="ARBA00022448"/>
    </source>
</evidence>
<dbReference type="Pfam" id="PF03830">
    <property type="entry name" value="PTSIIB_sorb"/>
    <property type="match status" value="1"/>
</dbReference>
<comment type="subcellular location">
    <subcellularLocation>
        <location evidence="1">Cytoplasm</location>
    </subcellularLocation>
</comment>
<dbReference type="SUPFAM" id="SSF52728">
    <property type="entry name" value="PTS IIb component"/>
    <property type="match status" value="1"/>
</dbReference>
<keyword evidence="6" id="KW-0598">Phosphotransferase system</keyword>
<organism evidence="11 12">
    <name type="scientific">Clostridium estertheticum subsp. estertheticum</name>
    <dbReference type="NCBI Taxonomy" id="1552"/>
    <lineage>
        <taxon>Bacteria</taxon>
        <taxon>Bacillati</taxon>
        <taxon>Bacillota</taxon>
        <taxon>Clostridia</taxon>
        <taxon>Eubacteriales</taxon>
        <taxon>Clostridiaceae</taxon>
        <taxon>Clostridium</taxon>
    </lineage>
</organism>
<dbReference type="NCBIfam" id="TIGR00854">
    <property type="entry name" value="pts-sorbose"/>
    <property type="match status" value="1"/>
</dbReference>
<keyword evidence="2" id="KW-0813">Transport</keyword>
<feature type="modified residue" description="Phosphohistidine; by EIIA" evidence="9">
    <location>
        <position position="14"/>
    </location>
</feature>
<dbReference type="InterPro" id="IPR018455">
    <property type="entry name" value="PTS_IIB_sorbose-sp_subgr"/>
</dbReference>
<dbReference type="GO" id="GO:0016301">
    <property type="term" value="F:kinase activity"/>
    <property type="evidence" value="ECO:0007669"/>
    <property type="project" value="UniProtKB-KW"/>
</dbReference>
<evidence type="ECO:0000313" key="11">
    <source>
        <dbReference type="EMBL" id="APC39810.1"/>
    </source>
</evidence>
<evidence type="ECO:0000256" key="1">
    <source>
        <dbReference type="ARBA" id="ARBA00004496"/>
    </source>
</evidence>
<dbReference type="Proteomes" id="UP000182569">
    <property type="component" value="Chromosome"/>
</dbReference>
<proteinExistence type="predicted"/>
<dbReference type="PROSITE" id="PS51101">
    <property type="entry name" value="PTS_EIIB_TYPE_4"/>
    <property type="match status" value="1"/>
</dbReference>
<evidence type="ECO:0000256" key="6">
    <source>
        <dbReference type="ARBA" id="ARBA00022683"/>
    </source>
</evidence>
<evidence type="ECO:0000256" key="4">
    <source>
        <dbReference type="ARBA" id="ARBA00022597"/>
    </source>
</evidence>
<dbReference type="AlphaFoldDB" id="A0A1J0GEL0"/>
<evidence type="ECO:0000256" key="9">
    <source>
        <dbReference type="PIRSR" id="PIRSR618455-2"/>
    </source>
</evidence>
<dbReference type="GO" id="GO:0009401">
    <property type="term" value="P:phosphoenolpyruvate-dependent sugar phosphotransferase system"/>
    <property type="evidence" value="ECO:0007669"/>
    <property type="project" value="UniProtKB-KW"/>
</dbReference>
<feature type="modified residue" description="N6-acetyllysine" evidence="9">
    <location>
        <position position="73"/>
    </location>
</feature>
<dbReference type="EMBL" id="CP015756">
    <property type="protein sequence ID" value="APC39810.1"/>
    <property type="molecule type" value="Genomic_DNA"/>
</dbReference>
<dbReference type="RefSeq" id="WP_071612104.1">
    <property type="nucleotide sequence ID" value="NZ_CP015756.1"/>
</dbReference>
<keyword evidence="5" id="KW-0808">Transferase</keyword>
<dbReference type="GO" id="GO:0008982">
    <property type="term" value="F:protein-N(PI)-phosphohistidine-sugar phosphotransferase activity"/>
    <property type="evidence" value="ECO:0007669"/>
    <property type="project" value="InterPro"/>
</dbReference>
<evidence type="ECO:0000256" key="5">
    <source>
        <dbReference type="ARBA" id="ARBA00022679"/>
    </source>
</evidence>
<dbReference type="CDD" id="cd00001">
    <property type="entry name" value="PTS_IIB_man"/>
    <property type="match status" value="1"/>
</dbReference>
<protein>
    <submittedName>
        <fullName evidence="11">PTS fructose transporter subunit IIB</fullName>
    </submittedName>
</protein>
<keyword evidence="7" id="KW-0418">Kinase</keyword>
<evidence type="ECO:0000256" key="3">
    <source>
        <dbReference type="ARBA" id="ARBA00022490"/>
    </source>
</evidence>
<feature type="domain" description="PTS EIIB type-4" evidence="10">
    <location>
        <begin position="1"/>
        <end position="157"/>
    </location>
</feature>
<dbReference type="GeneID" id="83592111"/>
<name>A0A1J0GEL0_9CLOT</name>
<feature type="active site" description="Pros-phosphohistidine intermediate; for EIIB activity" evidence="8">
    <location>
        <position position="14"/>
    </location>
</feature>
<keyword evidence="12" id="KW-1185">Reference proteome</keyword>